<evidence type="ECO:0000313" key="3">
    <source>
        <dbReference type="Proteomes" id="UP000218505"/>
    </source>
</evidence>
<feature type="compositionally biased region" description="Basic and acidic residues" evidence="1">
    <location>
        <begin position="43"/>
        <end position="67"/>
    </location>
</feature>
<protein>
    <submittedName>
        <fullName evidence="2">Uncharacterized protein</fullName>
    </submittedName>
</protein>
<accession>A0A290Z9T1</accession>
<evidence type="ECO:0000313" key="2">
    <source>
        <dbReference type="EMBL" id="ATE55790.1"/>
    </source>
</evidence>
<sequence length="142" mass="15349">MRELPEGETTLTRRLSLVTGFPAAERSPASRRLPALGSRPRPHREETESTPQDRPDTGQRAAPERRITRSPRLRLVTTSSKGDPLDGLSEVRDEPARQVTRAGSRSGVGGDRPLRLVPAPTEHDLPGSTSCGDAAGDTLKKP</sequence>
<evidence type="ECO:0000256" key="1">
    <source>
        <dbReference type="SAM" id="MobiDB-lite"/>
    </source>
</evidence>
<reference evidence="2" key="1">
    <citation type="submission" date="2017-09" db="EMBL/GenBank/DDBJ databases">
        <title>Complete Genome Sequence of ansamitocin-producing Bacterium Actinosynnema pretiosum X47.</title>
        <authorList>
            <person name="Cao G."/>
            <person name="Zong G."/>
            <person name="Zhong C."/>
            <person name="Fu J."/>
        </authorList>
    </citation>
    <scope>NUCLEOTIDE SEQUENCE [LARGE SCALE GENOMIC DNA]</scope>
    <source>
        <strain evidence="2">X47</strain>
    </source>
</reference>
<proteinExistence type="predicted"/>
<gene>
    <name evidence="2" type="ORF">CNX65_22990</name>
</gene>
<dbReference type="Proteomes" id="UP000218505">
    <property type="component" value="Chromosome"/>
</dbReference>
<name>A0A290Z9T1_9PSEU</name>
<dbReference type="AlphaFoldDB" id="A0A290Z9T1"/>
<feature type="region of interest" description="Disordered" evidence="1">
    <location>
        <begin position="1"/>
        <end position="142"/>
    </location>
</feature>
<keyword evidence="3" id="KW-1185">Reference proteome</keyword>
<dbReference type="EMBL" id="CP023445">
    <property type="protein sequence ID" value="ATE55790.1"/>
    <property type="molecule type" value="Genomic_DNA"/>
</dbReference>
<organism evidence="2 3">
    <name type="scientific">Actinosynnema pretiosum</name>
    <dbReference type="NCBI Taxonomy" id="42197"/>
    <lineage>
        <taxon>Bacteria</taxon>
        <taxon>Bacillati</taxon>
        <taxon>Actinomycetota</taxon>
        <taxon>Actinomycetes</taxon>
        <taxon>Pseudonocardiales</taxon>
        <taxon>Pseudonocardiaceae</taxon>
        <taxon>Actinosynnema</taxon>
    </lineage>
</organism>
<dbReference type="KEGG" id="apre:CNX65_22990"/>